<protein>
    <submittedName>
        <fullName evidence="2">Uncharacterized protein</fullName>
    </submittedName>
</protein>
<proteinExistence type="predicted"/>
<feature type="region of interest" description="Disordered" evidence="1">
    <location>
        <begin position="1"/>
        <end position="30"/>
    </location>
</feature>
<gene>
    <name evidence="2" type="ORF">CFAM422_009219</name>
</gene>
<comment type="caution">
    <text evidence="2">The sequence shown here is derived from an EMBL/GenBank/DDBJ whole genome shotgun (WGS) entry which is preliminary data.</text>
</comment>
<dbReference type="Proteomes" id="UP000801864">
    <property type="component" value="Unassembled WGS sequence"/>
</dbReference>
<dbReference type="EMBL" id="QLNT01000017">
    <property type="protein sequence ID" value="KAF3066297.1"/>
    <property type="molecule type" value="Genomic_DNA"/>
</dbReference>
<evidence type="ECO:0000313" key="3">
    <source>
        <dbReference type="Proteomes" id="UP000801864"/>
    </source>
</evidence>
<reference evidence="2 3" key="1">
    <citation type="submission" date="2018-06" db="EMBL/GenBank/DDBJ databases">
        <title>Genome analysis of cellulolytic fungus Trichoderma lentiforme CFAM-422.</title>
        <authorList>
            <person name="Steindorff A.S."/>
            <person name="Formighieri E.F."/>
            <person name="Midorikawa G.E.O."/>
            <person name="Tamietti M.S."/>
            <person name="Ramos E.Z."/>
            <person name="Silva A.S."/>
            <person name="Bon E.P.S."/>
            <person name="Mendes T.D."/>
            <person name="Damaso M.C.T."/>
            <person name="Favaro L.C.L."/>
        </authorList>
    </citation>
    <scope>NUCLEOTIDE SEQUENCE [LARGE SCALE GENOMIC DNA]</scope>
    <source>
        <strain evidence="2 3">CFAM-422</strain>
    </source>
</reference>
<evidence type="ECO:0000256" key="1">
    <source>
        <dbReference type="SAM" id="MobiDB-lite"/>
    </source>
</evidence>
<dbReference type="AlphaFoldDB" id="A0A9P4XB83"/>
<accession>A0A9P4XB83</accession>
<organism evidence="2 3">
    <name type="scientific">Trichoderma lentiforme</name>
    <dbReference type="NCBI Taxonomy" id="1567552"/>
    <lineage>
        <taxon>Eukaryota</taxon>
        <taxon>Fungi</taxon>
        <taxon>Dikarya</taxon>
        <taxon>Ascomycota</taxon>
        <taxon>Pezizomycotina</taxon>
        <taxon>Sordariomycetes</taxon>
        <taxon>Hypocreomycetidae</taxon>
        <taxon>Hypocreales</taxon>
        <taxon>Hypocreaceae</taxon>
        <taxon>Trichoderma</taxon>
    </lineage>
</organism>
<evidence type="ECO:0000313" key="2">
    <source>
        <dbReference type="EMBL" id="KAF3066297.1"/>
    </source>
</evidence>
<keyword evidence="3" id="KW-1185">Reference proteome</keyword>
<name>A0A9P4XB83_9HYPO</name>
<sequence length="79" mass="8664">MEEKRSSAAENEDKQIRPSPGCGATNPTANHIPVLAFPLSQNYIRHGPEKSFAAGARRGHTLEPSPDRPRAVCLRMDLI</sequence>
<feature type="compositionally biased region" description="Basic and acidic residues" evidence="1">
    <location>
        <begin position="1"/>
        <end position="16"/>
    </location>
</feature>